<gene>
    <name evidence="1" type="ORF">SVUK_LOCUS13925</name>
</gene>
<accession>A0A3P7JRN6</accession>
<sequence>MSYTESENYHTLYEKDRRSCDANRQEKRRRKLLDKDIFVTKTLCDPANVLSKRCKKKLLAEKFDGFSPNVPYSLNKQKRWSTITATSLLKNQQENSPETVIVHRTDVPLKESGRVNSIQNVEIVENDAIKKLSGGRRKALKYFNGQIRQLRHMDKKEVEPARIHFNFTKQTSPILTSGKKSKRTTRRKGMFEKFGSADFGEFECSDIVEVTDEEADPEKKENKRATELADYLTLSDKGVQTTYTHNQHHSEAKTFSVISEDSTSKKILSSVPDRYIVTWFGSKRVLVRSRPYSKPMFALFFEHEEERKILRVRVNTNSQYVERARSSHFKNVIRQRSYNSLFLDLEEFIIKTGKEESKDPGKDSRFSLYPECFEHKFHSEFIAPLATKFNDQDQIEYLSRPYIQDSRDIASFEVIGHGSLVAAHVRAVDVLSAICATVNLIGQWIVNSTNAGLTDGTFNIFSSKITCLAMAKCDCALLVKKYFRCPEDLQVPDVLVGGVDGTTTKMVDIITAMDTRGH</sequence>
<dbReference type="PANTHER" id="PTHR31063:SF3">
    <property type="entry name" value="ENHANCER OF POLYCOMB-LIKE PROTEIN"/>
    <property type="match status" value="1"/>
</dbReference>
<proteinExistence type="predicted"/>
<keyword evidence="2" id="KW-1185">Reference proteome</keyword>
<dbReference type="PANTHER" id="PTHR31063">
    <property type="entry name" value="PROTEIN CBG08668"/>
    <property type="match status" value="1"/>
</dbReference>
<reference evidence="1 2" key="1">
    <citation type="submission" date="2018-11" db="EMBL/GenBank/DDBJ databases">
        <authorList>
            <consortium name="Pathogen Informatics"/>
        </authorList>
    </citation>
    <scope>NUCLEOTIDE SEQUENCE [LARGE SCALE GENOMIC DNA]</scope>
</reference>
<dbReference type="Proteomes" id="UP000270094">
    <property type="component" value="Unassembled WGS sequence"/>
</dbReference>
<dbReference type="OrthoDB" id="5875351at2759"/>
<protein>
    <submittedName>
        <fullName evidence="1">Uncharacterized protein</fullName>
    </submittedName>
</protein>
<organism evidence="1 2">
    <name type="scientific">Strongylus vulgaris</name>
    <name type="common">Blood worm</name>
    <dbReference type="NCBI Taxonomy" id="40348"/>
    <lineage>
        <taxon>Eukaryota</taxon>
        <taxon>Metazoa</taxon>
        <taxon>Ecdysozoa</taxon>
        <taxon>Nematoda</taxon>
        <taxon>Chromadorea</taxon>
        <taxon>Rhabditida</taxon>
        <taxon>Rhabditina</taxon>
        <taxon>Rhabditomorpha</taxon>
        <taxon>Strongyloidea</taxon>
        <taxon>Strongylidae</taxon>
        <taxon>Strongylus</taxon>
    </lineage>
</organism>
<name>A0A3P7JRN6_STRVU</name>
<dbReference type="EMBL" id="UYYB01103383">
    <property type="protein sequence ID" value="VDM78927.1"/>
    <property type="molecule type" value="Genomic_DNA"/>
</dbReference>
<evidence type="ECO:0000313" key="1">
    <source>
        <dbReference type="EMBL" id="VDM78927.1"/>
    </source>
</evidence>
<dbReference type="AlphaFoldDB" id="A0A3P7JRN6"/>
<evidence type="ECO:0000313" key="2">
    <source>
        <dbReference type="Proteomes" id="UP000270094"/>
    </source>
</evidence>